<reference evidence="1" key="1">
    <citation type="submission" date="2020-06" db="EMBL/GenBank/DDBJ databases">
        <authorList>
            <person name="Onetto C."/>
        </authorList>
    </citation>
    <scope>NUCLEOTIDE SEQUENCE</scope>
</reference>
<dbReference type="PANTHER" id="PTHR38797:SF4">
    <property type="entry name" value="NUCLEAR PORE COMPLEX PROTEIN NUP85"/>
    <property type="match status" value="1"/>
</dbReference>
<dbReference type="InterPro" id="IPR022085">
    <property type="entry name" value="OpdG"/>
</dbReference>
<protein>
    <submittedName>
        <fullName evidence="1">Uncharacterized protein</fullName>
    </submittedName>
</protein>
<dbReference type="InterPro" id="IPR053204">
    <property type="entry name" value="Oxopyrrolidines_Biosynth-assoc"/>
</dbReference>
<dbReference type="OrthoDB" id="3350591at2759"/>
<accession>A0A9N8K3K6</accession>
<comment type="caution">
    <text evidence="1">The sequence shown here is derived from an EMBL/GenBank/DDBJ whole genome shotgun (WGS) entry which is preliminary data.</text>
</comment>
<dbReference type="AlphaFoldDB" id="A0A9N8K3K6"/>
<name>A0A9N8K3K6_9PEZI</name>
<dbReference type="Proteomes" id="UP000714618">
    <property type="component" value="Unassembled WGS sequence"/>
</dbReference>
<dbReference type="EMBL" id="CAIJEO010000009">
    <property type="protein sequence ID" value="CAD0099029.1"/>
    <property type="molecule type" value="Genomic_DNA"/>
</dbReference>
<gene>
    <name evidence="1" type="ORF">AWRI4233_LOCUS7853</name>
</gene>
<organism evidence="1 2">
    <name type="scientific">Aureobasidium mustum</name>
    <dbReference type="NCBI Taxonomy" id="2773714"/>
    <lineage>
        <taxon>Eukaryota</taxon>
        <taxon>Fungi</taxon>
        <taxon>Dikarya</taxon>
        <taxon>Ascomycota</taxon>
        <taxon>Pezizomycotina</taxon>
        <taxon>Dothideomycetes</taxon>
        <taxon>Dothideomycetidae</taxon>
        <taxon>Dothideales</taxon>
        <taxon>Saccotheciaceae</taxon>
        <taxon>Aureobasidium</taxon>
    </lineage>
</organism>
<sequence>MYTTVSSWTEDQHKSIGKWAKNPIDKEEDHLVITAFESLLNNQTSGSATASQFNNILAPRLVTGHRFGVWFIWGKLADASRWFGTSHTQQLVDLVVAIKQLPDVINKAGYAVTYGGNIIWRGFPEFGWVFYEHGLDLDLNTEDSTYAEWHAKAPGHLSSHTFAATLLTRPEMSKSMYYADRAFGNIMQPFDETREMADEWKMFIPPAAAWITISGQVVHDLCFKEETTEESQVRNWDGSSPEKWMQVKQRFMELAEQMDIDDHCRGVAREAAEEMERIEQKA</sequence>
<dbReference type="Pfam" id="PF12311">
    <property type="entry name" value="DUF3632"/>
    <property type="match status" value="1"/>
</dbReference>
<proteinExistence type="predicted"/>
<evidence type="ECO:0000313" key="2">
    <source>
        <dbReference type="Proteomes" id="UP000714618"/>
    </source>
</evidence>
<keyword evidence="2" id="KW-1185">Reference proteome</keyword>
<dbReference type="PANTHER" id="PTHR38797">
    <property type="entry name" value="NUCLEAR PORE COMPLEX PROTEIN NUP85-RELATED"/>
    <property type="match status" value="1"/>
</dbReference>
<evidence type="ECO:0000313" key="1">
    <source>
        <dbReference type="EMBL" id="CAD0099029.1"/>
    </source>
</evidence>